<reference evidence="1 2" key="1">
    <citation type="submission" date="2023-12" db="EMBL/GenBank/DDBJ databases">
        <authorList>
            <person name="Wang F."/>
            <person name="Yu X."/>
            <person name="Gao C."/>
        </authorList>
    </citation>
    <scope>NUCLEOTIDE SEQUENCE [LARGE SCALE GENOMIC DNA]</scope>
</reference>
<name>A0ABZ1A0U4_9CAUD</name>
<protein>
    <recommendedName>
        <fullName evidence="3">Head-to-tail adaptor</fullName>
    </recommendedName>
</protein>
<evidence type="ECO:0008006" key="3">
    <source>
        <dbReference type="Google" id="ProtNLM"/>
    </source>
</evidence>
<sequence>MSTPAPGGAPYGGRVLNPVEIEQAIRQAVETVGQGVEIVTQRLAAYREAERVFDVAYASAYMRAAGPVAERKYQADLATQAERETMDVAEVAFKYADRRCRAAENTLSAYQTLSKSVTAMYGAAGRGEY</sequence>
<evidence type="ECO:0000313" key="1">
    <source>
        <dbReference type="EMBL" id="WQY99756.1"/>
    </source>
</evidence>
<proteinExistence type="predicted"/>
<dbReference type="EMBL" id="OR941552">
    <property type="protein sequence ID" value="WQY99756.1"/>
    <property type="molecule type" value="Genomic_DNA"/>
</dbReference>
<keyword evidence="2" id="KW-1185">Reference proteome</keyword>
<dbReference type="Proteomes" id="UP001325719">
    <property type="component" value="Segment"/>
</dbReference>
<evidence type="ECO:0000313" key="2">
    <source>
        <dbReference type="Proteomes" id="UP001325719"/>
    </source>
</evidence>
<organism evidence="1 2">
    <name type="scientific">Microbacterium phage MO526</name>
    <dbReference type="NCBI Taxonomy" id="3108092"/>
    <lineage>
        <taxon>Viruses</taxon>
        <taxon>Duplodnaviria</taxon>
        <taxon>Heunggongvirae</taxon>
        <taxon>Uroviricota</taxon>
        <taxon>Caudoviricetes</taxon>
        <taxon>Kutznervirinae</taxon>
        <taxon>Kozievirus</taxon>
        <taxon>Kozievirus MO526</taxon>
    </lineage>
</organism>
<accession>A0ABZ1A0U4</accession>